<dbReference type="EMBL" id="PIPS01000006">
    <property type="protein sequence ID" value="RUO39758.1"/>
    <property type="molecule type" value="Genomic_DNA"/>
</dbReference>
<keyword evidence="10 16" id="KW-0418">Kinase</keyword>
<dbReference type="Gene3D" id="3.30.420.40">
    <property type="match status" value="2"/>
</dbReference>
<dbReference type="GO" id="GO:0005524">
    <property type="term" value="F:ATP binding"/>
    <property type="evidence" value="ECO:0007669"/>
    <property type="project" value="UniProtKB-UniRule"/>
</dbReference>
<dbReference type="GO" id="GO:0046872">
    <property type="term" value="F:metal ion binding"/>
    <property type="evidence" value="ECO:0007669"/>
    <property type="project" value="UniProtKB-KW"/>
</dbReference>
<evidence type="ECO:0000256" key="14">
    <source>
        <dbReference type="ARBA" id="ARBA00038036"/>
    </source>
</evidence>
<dbReference type="RefSeq" id="WP_126820484.1">
    <property type="nucleotide sequence ID" value="NZ_PIPS01000006.1"/>
</dbReference>
<keyword evidence="11 16" id="KW-0067">ATP-binding</keyword>
<comment type="function">
    <text evidence="16">Catalyzes the phosphorylation of pantothenate (Pan), the first step in CoA biosynthesis.</text>
</comment>
<comment type="pathway">
    <text evidence="4 16">Cofactor biosynthesis; coenzyme A biosynthesis; CoA from (R)-pantothenate: step 1/5.</text>
</comment>
<accession>A0AA94ECP6</accession>
<dbReference type="NCBIfam" id="TIGR00671">
    <property type="entry name" value="baf"/>
    <property type="match status" value="1"/>
</dbReference>
<dbReference type="GO" id="GO:0004594">
    <property type="term" value="F:pantothenate kinase activity"/>
    <property type="evidence" value="ECO:0007669"/>
    <property type="project" value="UniProtKB-UniRule"/>
</dbReference>
<keyword evidence="16" id="KW-0479">Metal-binding</keyword>
<comment type="similarity">
    <text evidence="14 16">Belongs to the type III pantothenate kinase family.</text>
</comment>
<evidence type="ECO:0000256" key="9">
    <source>
        <dbReference type="ARBA" id="ARBA00022741"/>
    </source>
</evidence>
<evidence type="ECO:0000256" key="11">
    <source>
        <dbReference type="ARBA" id="ARBA00022840"/>
    </source>
</evidence>
<dbReference type="GO" id="GO:0005737">
    <property type="term" value="C:cytoplasm"/>
    <property type="evidence" value="ECO:0007669"/>
    <property type="project" value="UniProtKB-SubCell"/>
</dbReference>
<comment type="cofactor">
    <cofactor evidence="16">
        <name>NH4(+)</name>
        <dbReference type="ChEBI" id="CHEBI:28938"/>
    </cofactor>
    <cofactor evidence="16">
        <name>K(+)</name>
        <dbReference type="ChEBI" id="CHEBI:29103"/>
    </cofactor>
    <text evidence="16">A monovalent cation. Ammonium or potassium.</text>
</comment>
<organism evidence="17 18">
    <name type="scientific">Idiomarina aquatica</name>
    <dbReference type="NCBI Taxonomy" id="1327752"/>
    <lineage>
        <taxon>Bacteria</taxon>
        <taxon>Pseudomonadati</taxon>
        <taxon>Pseudomonadota</taxon>
        <taxon>Gammaproteobacteria</taxon>
        <taxon>Alteromonadales</taxon>
        <taxon>Idiomarinaceae</taxon>
        <taxon>Idiomarina</taxon>
    </lineage>
</organism>
<evidence type="ECO:0000256" key="15">
    <source>
        <dbReference type="ARBA" id="ARBA00040883"/>
    </source>
</evidence>
<evidence type="ECO:0000256" key="10">
    <source>
        <dbReference type="ARBA" id="ARBA00022777"/>
    </source>
</evidence>
<evidence type="ECO:0000256" key="13">
    <source>
        <dbReference type="ARBA" id="ARBA00022993"/>
    </source>
</evidence>
<evidence type="ECO:0000256" key="16">
    <source>
        <dbReference type="HAMAP-Rule" id="MF_01274"/>
    </source>
</evidence>
<evidence type="ECO:0000256" key="6">
    <source>
        <dbReference type="ARBA" id="ARBA00012102"/>
    </source>
</evidence>
<evidence type="ECO:0000256" key="4">
    <source>
        <dbReference type="ARBA" id="ARBA00005225"/>
    </source>
</evidence>
<comment type="cofactor">
    <cofactor evidence="2">
        <name>K(+)</name>
        <dbReference type="ChEBI" id="CHEBI:29103"/>
    </cofactor>
</comment>
<comment type="subunit">
    <text evidence="5 16">Homodimer.</text>
</comment>
<comment type="subcellular location">
    <subcellularLocation>
        <location evidence="3 16">Cytoplasm</location>
    </subcellularLocation>
</comment>
<name>A0AA94ECP6_9GAMM</name>
<keyword evidence="7 16" id="KW-0963">Cytoplasm</keyword>
<keyword evidence="9 16" id="KW-0547">Nucleotide-binding</keyword>
<dbReference type="HAMAP" id="MF_01274">
    <property type="entry name" value="Pantothen_kinase_3"/>
    <property type="match status" value="1"/>
</dbReference>
<dbReference type="SUPFAM" id="SSF53067">
    <property type="entry name" value="Actin-like ATPase domain"/>
    <property type="match status" value="2"/>
</dbReference>
<feature type="binding site" evidence="16">
    <location>
        <position position="95"/>
    </location>
    <ligand>
        <name>substrate</name>
    </ligand>
</feature>
<evidence type="ECO:0000256" key="2">
    <source>
        <dbReference type="ARBA" id="ARBA00001958"/>
    </source>
</evidence>
<gene>
    <name evidence="16" type="primary">coaX</name>
    <name evidence="17" type="ORF">CWE23_13235</name>
</gene>
<evidence type="ECO:0000313" key="17">
    <source>
        <dbReference type="EMBL" id="RUO39758.1"/>
    </source>
</evidence>
<evidence type="ECO:0000256" key="5">
    <source>
        <dbReference type="ARBA" id="ARBA00011738"/>
    </source>
</evidence>
<evidence type="ECO:0000256" key="7">
    <source>
        <dbReference type="ARBA" id="ARBA00022490"/>
    </source>
</evidence>
<keyword evidence="12 16" id="KW-0630">Potassium</keyword>
<comment type="caution">
    <text evidence="17">The sequence shown here is derived from an EMBL/GenBank/DDBJ whole genome shotgun (WGS) entry which is preliminary data.</text>
</comment>
<evidence type="ECO:0000313" key="18">
    <source>
        <dbReference type="Proteomes" id="UP000286680"/>
    </source>
</evidence>
<comment type="catalytic activity">
    <reaction evidence="1 16">
        <text>(R)-pantothenate + ATP = (R)-4'-phosphopantothenate + ADP + H(+)</text>
        <dbReference type="Rhea" id="RHEA:16373"/>
        <dbReference type="ChEBI" id="CHEBI:10986"/>
        <dbReference type="ChEBI" id="CHEBI:15378"/>
        <dbReference type="ChEBI" id="CHEBI:29032"/>
        <dbReference type="ChEBI" id="CHEBI:30616"/>
        <dbReference type="ChEBI" id="CHEBI:456216"/>
        <dbReference type="EC" id="2.7.1.33"/>
    </reaction>
</comment>
<reference evidence="18" key="1">
    <citation type="journal article" date="2018" name="Front. Microbiol.">
        <title>Genome-Based Analysis Reveals the Taxonomy and Diversity of the Family Idiomarinaceae.</title>
        <authorList>
            <person name="Liu Y."/>
            <person name="Lai Q."/>
            <person name="Shao Z."/>
        </authorList>
    </citation>
    <scope>NUCLEOTIDE SEQUENCE [LARGE SCALE GENOMIC DNA]</scope>
    <source>
        <strain evidence="18">SN-14</strain>
    </source>
</reference>
<dbReference type="PANTHER" id="PTHR34265:SF1">
    <property type="entry name" value="TYPE III PANTOTHENATE KINASE"/>
    <property type="match status" value="1"/>
</dbReference>
<dbReference type="Proteomes" id="UP000286680">
    <property type="component" value="Unassembled WGS sequence"/>
</dbReference>
<feature type="binding site" evidence="16">
    <location>
        <position position="180"/>
    </location>
    <ligand>
        <name>substrate</name>
    </ligand>
</feature>
<dbReference type="CDD" id="cd24015">
    <property type="entry name" value="ASKHA_NBD_PanK-III"/>
    <property type="match status" value="1"/>
</dbReference>
<feature type="binding site" evidence="16">
    <location>
        <begin position="103"/>
        <end position="106"/>
    </location>
    <ligand>
        <name>substrate</name>
    </ligand>
</feature>
<feature type="active site" description="Proton acceptor" evidence="16">
    <location>
        <position position="105"/>
    </location>
</feature>
<feature type="binding site" evidence="16">
    <location>
        <position position="125"/>
    </location>
    <ligand>
        <name>K(+)</name>
        <dbReference type="ChEBI" id="CHEBI:29103"/>
    </ligand>
</feature>
<evidence type="ECO:0000256" key="8">
    <source>
        <dbReference type="ARBA" id="ARBA00022679"/>
    </source>
</evidence>
<feature type="binding site" evidence="16">
    <location>
        <position position="128"/>
    </location>
    <ligand>
        <name>ATP</name>
        <dbReference type="ChEBI" id="CHEBI:30616"/>
    </ligand>
</feature>
<keyword evidence="13 16" id="KW-0173">Coenzyme A biosynthesis</keyword>
<sequence length="257" mass="28032">MLLIDNGNTRTKFVVYDDGKVVFEEKLVNTEIAQKLDQHWCTKLSSALGKQPRAWGCRVGALEAARLIEAKLASVVGPVNWLHTQREFGGVTNGYGSDWSKLGADRWFALVGYRSLRQDNALIIDAGTALTIDWLKQDGHHLGGWIVPGRRLMQESLHKGTANLSDLLSESCHRVPAVNTQQGMSYGVHYALVGAIAQALTASADVFAQQPFSVVVTGGDGERLLKSLQKVENVSYQRIDDLVFKGLAIAADNSDIG</sequence>
<dbReference type="AlphaFoldDB" id="A0AA94ECP6"/>
<evidence type="ECO:0000256" key="1">
    <source>
        <dbReference type="ARBA" id="ARBA00001206"/>
    </source>
</evidence>
<keyword evidence="8 16" id="KW-0808">Transferase</keyword>
<feature type="binding site" evidence="16">
    <location>
        <begin position="5"/>
        <end position="12"/>
    </location>
    <ligand>
        <name>ATP</name>
        <dbReference type="ChEBI" id="CHEBI:30616"/>
    </ligand>
</feature>
<dbReference type="InterPro" id="IPR043129">
    <property type="entry name" value="ATPase_NBD"/>
</dbReference>
<keyword evidence="18" id="KW-1185">Reference proteome</keyword>
<protein>
    <recommendedName>
        <fullName evidence="15 16">Type III pantothenate kinase</fullName>
        <ecNumber evidence="6 16">2.7.1.33</ecNumber>
    </recommendedName>
    <alternativeName>
        <fullName evidence="16">PanK-III</fullName>
    </alternativeName>
    <alternativeName>
        <fullName evidence="16">Pantothenic acid kinase</fullName>
    </alternativeName>
</protein>
<evidence type="ECO:0000256" key="3">
    <source>
        <dbReference type="ARBA" id="ARBA00004496"/>
    </source>
</evidence>
<dbReference type="GO" id="GO:0015937">
    <property type="term" value="P:coenzyme A biosynthetic process"/>
    <property type="evidence" value="ECO:0007669"/>
    <property type="project" value="UniProtKB-UniRule"/>
</dbReference>
<dbReference type="InterPro" id="IPR004619">
    <property type="entry name" value="Type_III_PanK"/>
</dbReference>
<dbReference type="Pfam" id="PF03309">
    <property type="entry name" value="Pan_kinase"/>
    <property type="match status" value="1"/>
</dbReference>
<dbReference type="EC" id="2.7.1.33" evidence="6 16"/>
<proteinExistence type="inferred from homology"/>
<evidence type="ECO:0000256" key="12">
    <source>
        <dbReference type="ARBA" id="ARBA00022958"/>
    </source>
</evidence>
<dbReference type="PANTHER" id="PTHR34265">
    <property type="entry name" value="TYPE III PANTOTHENATE KINASE"/>
    <property type="match status" value="1"/>
</dbReference>